<accession>A0A150GFR2</accession>
<dbReference type="InterPro" id="IPR011705">
    <property type="entry name" value="BACK"/>
</dbReference>
<dbReference type="Pfam" id="PF07707">
    <property type="entry name" value="BACK"/>
    <property type="match status" value="1"/>
</dbReference>
<dbReference type="OrthoDB" id="546755at2759"/>
<evidence type="ECO:0000259" key="2">
    <source>
        <dbReference type="Pfam" id="PF07707"/>
    </source>
</evidence>
<gene>
    <name evidence="3" type="ORF">GPECTOR_26g584</name>
</gene>
<evidence type="ECO:0000313" key="4">
    <source>
        <dbReference type="Proteomes" id="UP000075714"/>
    </source>
</evidence>
<evidence type="ECO:0000256" key="1">
    <source>
        <dbReference type="SAM" id="MobiDB-lite"/>
    </source>
</evidence>
<dbReference type="Gene3D" id="1.25.40.420">
    <property type="match status" value="1"/>
</dbReference>
<evidence type="ECO:0000313" key="3">
    <source>
        <dbReference type="EMBL" id="KXZ48681.1"/>
    </source>
</evidence>
<dbReference type="EMBL" id="LSYV01000027">
    <property type="protein sequence ID" value="KXZ48681.1"/>
    <property type="molecule type" value="Genomic_DNA"/>
</dbReference>
<comment type="caution">
    <text evidence="3">The sequence shown here is derived from an EMBL/GenBank/DDBJ whole genome shotgun (WGS) entry which is preliminary data.</text>
</comment>
<feature type="region of interest" description="Disordered" evidence="1">
    <location>
        <begin position="26"/>
        <end position="46"/>
    </location>
</feature>
<proteinExistence type="predicted"/>
<feature type="domain" description="BACK" evidence="2">
    <location>
        <begin position="191"/>
        <end position="255"/>
    </location>
</feature>
<keyword evidence="4" id="KW-1185">Reference proteome</keyword>
<sequence length="521" mass="54387">MTVLRLASSWFSSKLANMAANTLNSSAQSGGRAQRQPAPPAAAAPAACGSGGAAGGHVADLPVIRVPLGGPEEVPSARAAIRFAYTGEVAAGSGVREVLELYRQGQYLQLEGCAAACLAAIESMLAAARTSGCSGSGGCPAALELYGNIRLWPDPALEPAFAAIVSTARARLVSHFGGALRTLNTPELRRQLLTLPAECLEALLESDDFGTDVEDSVLLMLAAWVEANGGGGAADAEAVERLCRLVRLAQLSPDFAGAVLPMLACARSMRVSCRKRTGSGGLGWFPITCADAVLLASCCAAAGSSQKKYERLRVHAAKAYDLQATWFSTKPRRQCPTMAAPGPPGRPQQYSSFGWSIGQDKLLRKLRDLLPGSTIRLFGSLDNGLDAMSAHGLEWQPFITLTHGAVATGPSLYCGLPAAYGLEAFTTGDRLMALAQVGARLEVDRWRGDGVREVAFAQTLDASELFGVGTGMGFPYAMPLKHGGEGTAEGGGGSLLRSWSAYLHKGKITGRLVLLPLSASR</sequence>
<name>A0A150GFR2_GONPE</name>
<protein>
    <recommendedName>
        <fullName evidence="2">BACK domain-containing protein</fullName>
    </recommendedName>
</protein>
<organism evidence="3 4">
    <name type="scientific">Gonium pectorale</name>
    <name type="common">Green alga</name>
    <dbReference type="NCBI Taxonomy" id="33097"/>
    <lineage>
        <taxon>Eukaryota</taxon>
        <taxon>Viridiplantae</taxon>
        <taxon>Chlorophyta</taxon>
        <taxon>core chlorophytes</taxon>
        <taxon>Chlorophyceae</taxon>
        <taxon>CS clade</taxon>
        <taxon>Chlamydomonadales</taxon>
        <taxon>Volvocaceae</taxon>
        <taxon>Gonium</taxon>
    </lineage>
</organism>
<reference evidence="4" key="1">
    <citation type="journal article" date="2016" name="Nat. Commun.">
        <title>The Gonium pectorale genome demonstrates co-option of cell cycle regulation during the evolution of multicellularity.</title>
        <authorList>
            <person name="Hanschen E.R."/>
            <person name="Marriage T.N."/>
            <person name="Ferris P.J."/>
            <person name="Hamaji T."/>
            <person name="Toyoda A."/>
            <person name="Fujiyama A."/>
            <person name="Neme R."/>
            <person name="Noguchi H."/>
            <person name="Minakuchi Y."/>
            <person name="Suzuki M."/>
            <person name="Kawai-Toyooka H."/>
            <person name="Smith D.R."/>
            <person name="Sparks H."/>
            <person name="Anderson J."/>
            <person name="Bakaric R."/>
            <person name="Luria V."/>
            <person name="Karger A."/>
            <person name="Kirschner M.W."/>
            <person name="Durand P.M."/>
            <person name="Michod R.E."/>
            <person name="Nozaki H."/>
            <person name="Olson B.J."/>
        </authorList>
    </citation>
    <scope>NUCLEOTIDE SEQUENCE [LARGE SCALE GENOMIC DNA]</scope>
    <source>
        <strain evidence="4">NIES-2863</strain>
    </source>
</reference>
<dbReference type="Proteomes" id="UP000075714">
    <property type="component" value="Unassembled WGS sequence"/>
</dbReference>
<dbReference type="AlphaFoldDB" id="A0A150GFR2"/>